<dbReference type="GO" id="GO:0006979">
    <property type="term" value="P:response to oxidative stress"/>
    <property type="evidence" value="ECO:0007669"/>
    <property type="project" value="InterPro"/>
</dbReference>
<feature type="domain" description="Plant heme peroxidase family profile" evidence="17">
    <location>
        <begin position="197"/>
        <end position="458"/>
    </location>
</feature>
<dbReference type="PANTHER" id="PTHR31245:SF1">
    <property type="entry name" value="UBIQUITIN SYSTEM COMPONENT CUE PROTEIN"/>
    <property type="match status" value="1"/>
</dbReference>
<feature type="binding site" evidence="12">
    <location>
        <position position="302"/>
    </location>
    <ligand>
        <name>substrate</name>
    </ligand>
</feature>
<dbReference type="Gene3D" id="1.10.520.10">
    <property type="match status" value="1"/>
</dbReference>
<dbReference type="InterPro" id="IPR009060">
    <property type="entry name" value="UBA-like_sf"/>
</dbReference>
<evidence type="ECO:0000256" key="4">
    <source>
        <dbReference type="ARBA" id="ARBA00022617"/>
    </source>
</evidence>
<reference evidence="19" key="1">
    <citation type="journal article" date="2017" name="Gigascience">
        <title>The genome draft of coconut (Cocos nucifera).</title>
        <authorList>
            <person name="Xiao Y."/>
            <person name="Xu P."/>
            <person name="Fan H."/>
            <person name="Baudouin L."/>
            <person name="Xia W."/>
            <person name="Bocs S."/>
            <person name="Xu J."/>
            <person name="Li Q."/>
            <person name="Guo A."/>
            <person name="Zhou L."/>
            <person name="Li J."/>
            <person name="Wu Y."/>
            <person name="Ma Z."/>
            <person name="Armero A."/>
            <person name="Issali A.E."/>
            <person name="Liu N."/>
            <person name="Peng M."/>
            <person name="Yang Y."/>
        </authorList>
    </citation>
    <scope>NUCLEOTIDE SEQUENCE</scope>
    <source>
        <tissue evidence="19">Spear leaf of Hainan Tall coconut</tissue>
    </source>
</reference>
<comment type="cofactor">
    <cofactor evidence="13">
        <name>heme b</name>
        <dbReference type="ChEBI" id="CHEBI:60344"/>
    </cofactor>
    <text evidence="13">Binds 1 heme b (iron(II)-protoporphyrin IX) group per subunit.</text>
</comment>
<keyword evidence="6 13" id="KW-0106">Calcium</keyword>
<evidence type="ECO:0000313" key="19">
    <source>
        <dbReference type="EMBL" id="KAG1327134.1"/>
    </source>
</evidence>
<dbReference type="PRINTS" id="PR00458">
    <property type="entry name" value="PEROXIDASE"/>
</dbReference>
<evidence type="ECO:0000256" key="8">
    <source>
        <dbReference type="ARBA" id="ARBA00023004"/>
    </source>
</evidence>
<evidence type="ECO:0000256" key="3">
    <source>
        <dbReference type="ARBA" id="ARBA00022559"/>
    </source>
</evidence>
<accession>A0A8K0HV88</accession>
<dbReference type="GO" id="GO:0046872">
    <property type="term" value="F:metal ion binding"/>
    <property type="evidence" value="ECO:0007669"/>
    <property type="project" value="UniProtKB-KW"/>
</dbReference>
<dbReference type="Pfam" id="PF00141">
    <property type="entry name" value="peroxidase"/>
    <property type="match status" value="1"/>
</dbReference>
<feature type="compositionally biased region" description="Low complexity" evidence="16">
    <location>
        <begin position="31"/>
        <end position="52"/>
    </location>
</feature>
<dbReference type="InterPro" id="IPR019793">
    <property type="entry name" value="Peroxidases_heam-ligand_BS"/>
</dbReference>
<keyword evidence="20" id="KW-1185">Reference proteome</keyword>
<feature type="binding site" evidence="13">
    <location>
        <position position="333"/>
    </location>
    <ligand>
        <name>Ca(2+)</name>
        <dbReference type="ChEBI" id="CHEBI:29108"/>
        <label>2</label>
    </ligand>
</feature>
<evidence type="ECO:0000256" key="7">
    <source>
        <dbReference type="ARBA" id="ARBA00023002"/>
    </source>
</evidence>
<dbReference type="GO" id="GO:0020037">
    <property type="term" value="F:heme binding"/>
    <property type="evidence" value="ECO:0007669"/>
    <property type="project" value="InterPro"/>
</dbReference>
<dbReference type="InterPro" id="IPR003892">
    <property type="entry name" value="CUE"/>
</dbReference>
<organism evidence="19 20">
    <name type="scientific">Cocos nucifera</name>
    <name type="common">Coconut palm</name>
    <dbReference type="NCBI Taxonomy" id="13894"/>
    <lineage>
        <taxon>Eukaryota</taxon>
        <taxon>Viridiplantae</taxon>
        <taxon>Streptophyta</taxon>
        <taxon>Embryophyta</taxon>
        <taxon>Tracheophyta</taxon>
        <taxon>Spermatophyta</taxon>
        <taxon>Magnoliopsida</taxon>
        <taxon>Liliopsida</taxon>
        <taxon>Arecaceae</taxon>
        <taxon>Arecoideae</taxon>
        <taxon>Cocoseae</taxon>
        <taxon>Attaleinae</taxon>
        <taxon>Cocos</taxon>
    </lineage>
</organism>
<evidence type="ECO:0000256" key="16">
    <source>
        <dbReference type="SAM" id="MobiDB-lite"/>
    </source>
</evidence>
<keyword evidence="7" id="KW-0560">Oxidoreductase</keyword>
<evidence type="ECO:0000256" key="12">
    <source>
        <dbReference type="PIRSR" id="PIRSR600823-2"/>
    </source>
</evidence>
<evidence type="ECO:0000256" key="11">
    <source>
        <dbReference type="ARBA" id="ARBA00023324"/>
    </source>
</evidence>
<evidence type="ECO:0000256" key="2">
    <source>
        <dbReference type="ARBA" id="ARBA00006873"/>
    </source>
</evidence>
<dbReference type="PROSITE" id="PS00435">
    <property type="entry name" value="PEROXIDASE_1"/>
    <property type="match status" value="1"/>
</dbReference>
<reference evidence="19" key="2">
    <citation type="submission" date="2019-07" db="EMBL/GenBank/DDBJ databases">
        <authorList>
            <person name="Yang Y."/>
            <person name="Bocs S."/>
            <person name="Baudouin L."/>
        </authorList>
    </citation>
    <scope>NUCLEOTIDE SEQUENCE</scope>
    <source>
        <tissue evidence="19">Spear leaf of Hainan Tall coconut</tissue>
    </source>
</reference>
<evidence type="ECO:0000259" key="17">
    <source>
        <dbReference type="PROSITE" id="PS50873"/>
    </source>
</evidence>
<dbReference type="PROSITE" id="PS50873">
    <property type="entry name" value="PEROXIDASE_4"/>
    <property type="match status" value="1"/>
</dbReference>
<dbReference type="SUPFAM" id="SSF46934">
    <property type="entry name" value="UBA-like"/>
    <property type="match status" value="1"/>
</dbReference>
<feature type="binding site" evidence="13">
    <location>
        <position position="385"/>
    </location>
    <ligand>
        <name>Ca(2+)</name>
        <dbReference type="ChEBI" id="CHEBI:29108"/>
        <label>2</label>
    </ligand>
</feature>
<dbReference type="Proteomes" id="UP000797356">
    <property type="component" value="Chromosome 1"/>
</dbReference>
<keyword evidence="15" id="KW-0175">Coiled coil</keyword>
<keyword evidence="4" id="KW-0349">Heme</keyword>
<sequence>MSALVCGKRSSSVFEELLHTPPPASKRVRCSAGASSPTASLLSPPRPSASGSQAFDRSDDDNNNDSLLSGNFNSVHLAHLRSLFPDMDPQFLERALEASGNDLDSAIKSLNDLHLESADINLDSVVSKPENGSETNVHISTEGIMNNSGPDGDAENVHGAESFPTCGSEWVELFVREMMNATDMDDARARTSRVLEVLEKSIVSRAGAEAMQRFHKENMMLKEQVEVLLGENAILKRAVAIQHECQKEYDERSQELQHLKQLVSQYQEQLRTLESGGPTWEVEVGRKDSLTAGRSIANATIPAPTSDVATLVQKFRNLGLSPKDMVALSGAHTIGKARCSSFNSRLGGGNSGNVDLEFLQSLQQLCSESNGTLAHLDLATPATFDNQYYINLLSGEGLLPSDQVLLNGAGEVGSLVQAYAMDPLLFFEDFKASMLRMGRLAPPAGSGGEVRTSCRAIN</sequence>
<comment type="similarity">
    <text evidence="2">Belongs to the peroxidase family. Ascorbate peroxidase subfamily.</text>
</comment>
<dbReference type="PRINTS" id="PR00461">
    <property type="entry name" value="PLPEROXIDASE"/>
</dbReference>
<name>A0A8K0HV88_COCNU</name>
<evidence type="ECO:0000256" key="6">
    <source>
        <dbReference type="ARBA" id="ARBA00022837"/>
    </source>
</evidence>
<keyword evidence="5 13" id="KW-0479">Metal-binding</keyword>
<dbReference type="OrthoDB" id="440455at2759"/>
<evidence type="ECO:0000256" key="9">
    <source>
        <dbReference type="ARBA" id="ARBA00023157"/>
    </source>
</evidence>
<keyword evidence="10" id="KW-0873">Pyrrolidone carboxylic acid</keyword>
<evidence type="ECO:0000256" key="10">
    <source>
        <dbReference type="ARBA" id="ARBA00023283"/>
    </source>
</evidence>
<evidence type="ECO:0000259" key="18">
    <source>
        <dbReference type="PROSITE" id="PS51140"/>
    </source>
</evidence>
<dbReference type="InterPro" id="IPR000823">
    <property type="entry name" value="Peroxidase_pln"/>
</dbReference>
<feature type="disulfide bond" evidence="14">
    <location>
        <begin position="339"/>
        <end position="366"/>
    </location>
</feature>
<dbReference type="GO" id="GO:0042744">
    <property type="term" value="P:hydrogen peroxide catabolic process"/>
    <property type="evidence" value="ECO:0007669"/>
    <property type="project" value="UniProtKB-KW"/>
</dbReference>
<keyword evidence="8 13" id="KW-0408">Iron</keyword>
<feature type="domain" description="CUE" evidence="18">
    <location>
        <begin position="72"/>
        <end position="115"/>
    </location>
</feature>
<dbReference type="PROSITE" id="PS51140">
    <property type="entry name" value="CUE"/>
    <property type="match status" value="1"/>
</dbReference>
<dbReference type="Gene3D" id="1.10.8.10">
    <property type="entry name" value="DNA helicase RuvA subunit, C-terminal domain"/>
    <property type="match status" value="1"/>
</dbReference>
<feature type="binding site" evidence="13">
    <location>
        <position position="377"/>
    </location>
    <ligand>
        <name>Ca(2+)</name>
        <dbReference type="ChEBI" id="CHEBI:29108"/>
        <label>2</label>
    </ligand>
</feature>
<keyword evidence="9 14" id="KW-1015">Disulfide bond</keyword>
<comment type="catalytic activity">
    <reaction evidence="1">
        <text>2 a phenolic donor + H2O2 = 2 a phenolic radical donor + 2 H2O</text>
        <dbReference type="Rhea" id="RHEA:56136"/>
        <dbReference type="ChEBI" id="CHEBI:15377"/>
        <dbReference type="ChEBI" id="CHEBI:16240"/>
        <dbReference type="ChEBI" id="CHEBI:139520"/>
        <dbReference type="ChEBI" id="CHEBI:139521"/>
        <dbReference type="EC" id="1.11.1.7"/>
    </reaction>
</comment>
<comment type="cofactor">
    <cofactor evidence="13">
        <name>Ca(2+)</name>
        <dbReference type="ChEBI" id="CHEBI:29108"/>
    </cofactor>
    <text evidence="13">Binds 2 calcium ions per subunit.</text>
</comment>
<keyword evidence="11" id="KW-0376">Hydrogen peroxide</keyword>
<dbReference type="GO" id="GO:0140825">
    <property type="term" value="F:lactoperoxidase activity"/>
    <property type="evidence" value="ECO:0007669"/>
    <property type="project" value="UniProtKB-EC"/>
</dbReference>
<comment type="caution">
    <text evidence="19">The sequence shown here is derived from an EMBL/GenBank/DDBJ whole genome shotgun (WGS) entry which is preliminary data.</text>
</comment>
<evidence type="ECO:0000256" key="1">
    <source>
        <dbReference type="ARBA" id="ARBA00000189"/>
    </source>
</evidence>
<evidence type="ECO:0000256" key="13">
    <source>
        <dbReference type="PIRSR" id="PIRSR600823-3"/>
    </source>
</evidence>
<dbReference type="Gene3D" id="1.10.420.10">
    <property type="entry name" value="Peroxidase, domain 2"/>
    <property type="match status" value="1"/>
</dbReference>
<gene>
    <name evidence="19" type="ORF">COCNU_01G010680</name>
</gene>
<dbReference type="FunFam" id="1.10.420.10:FF:000001">
    <property type="entry name" value="Peroxidase"/>
    <property type="match status" value="1"/>
</dbReference>
<feature type="binding site" description="axial binding residue" evidence="13">
    <location>
        <position position="332"/>
    </location>
    <ligand>
        <name>heme b</name>
        <dbReference type="ChEBI" id="CHEBI:60344"/>
    </ligand>
    <ligandPart>
        <name>Fe</name>
        <dbReference type="ChEBI" id="CHEBI:18248"/>
    </ligandPart>
</feature>
<feature type="binding site" evidence="13">
    <location>
        <position position="380"/>
    </location>
    <ligand>
        <name>Ca(2+)</name>
        <dbReference type="ChEBI" id="CHEBI:29108"/>
        <label>2</label>
    </ligand>
</feature>
<feature type="region of interest" description="Disordered" evidence="16">
    <location>
        <begin position="24"/>
        <end position="67"/>
    </location>
</feature>
<proteinExistence type="inferred from homology"/>
<keyword evidence="3" id="KW-0575">Peroxidase</keyword>
<evidence type="ECO:0000256" key="14">
    <source>
        <dbReference type="PIRSR" id="PIRSR600823-5"/>
    </source>
</evidence>
<evidence type="ECO:0000313" key="20">
    <source>
        <dbReference type="Proteomes" id="UP000797356"/>
    </source>
</evidence>
<evidence type="ECO:0000256" key="5">
    <source>
        <dbReference type="ARBA" id="ARBA00022723"/>
    </source>
</evidence>
<evidence type="ECO:0000256" key="15">
    <source>
        <dbReference type="SAM" id="Coils"/>
    </source>
</evidence>
<dbReference type="GO" id="GO:0043130">
    <property type="term" value="F:ubiquitin binding"/>
    <property type="evidence" value="ECO:0007669"/>
    <property type="project" value="InterPro"/>
</dbReference>
<dbReference type="EMBL" id="CM017872">
    <property type="protein sequence ID" value="KAG1327134.1"/>
    <property type="molecule type" value="Genomic_DNA"/>
</dbReference>
<dbReference type="SUPFAM" id="SSF48113">
    <property type="entry name" value="Heme-dependent peroxidases"/>
    <property type="match status" value="1"/>
</dbReference>
<protein>
    <recommendedName>
        <fullName evidence="21">Peroxidase</fullName>
    </recommendedName>
</protein>
<evidence type="ECO:0008006" key="21">
    <source>
        <dbReference type="Google" id="ProtNLM"/>
    </source>
</evidence>
<dbReference type="CDD" id="cd14279">
    <property type="entry name" value="CUE"/>
    <property type="match status" value="1"/>
</dbReference>
<dbReference type="PANTHER" id="PTHR31245">
    <property type="entry name" value="UBIQUITIN SYSTEM COMPONENT CUE PROTEIN"/>
    <property type="match status" value="1"/>
</dbReference>
<feature type="coiled-coil region" evidence="15">
    <location>
        <begin position="249"/>
        <end position="276"/>
    </location>
</feature>
<dbReference type="Pfam" id="PF02845">
    <property type="entry name" value="CUE"/>
    <property type="match status" value="1"/>
</dbReference>
<dbReference type="InterPro" id="IPR010255">
    <property type="entry name" value="Haem_peroxidase_sf"/>
</dbReference>
<dbReference type="InterPro" id="IPR002016">
    <property type="entry name" value="Haem_peroxidase"/>
</dbReference>
<dbReference type="AlphaFoldDB" id="A0A8K0HV88"/>